<evidence type="ECO:0000313" key="3">
    <source>
        <dbReference type="Proteomes" id="UP001058016"/>
    </source>
</evidence>
<proteinExistence type="predicted"/>
<organism evidence="2 4">
    <name type="scientific">Turicibacter bilis</name>
    <dbReference type="NCBI Taxonomy" id="2735723"/>
    <lineage>
        <taxon>Bacteria</taxon>
        <taxon>Bacillati</taxon>
        <taxon>Bacillota</taxon>
        <taxon>Erysipelotrichia</taxon>
        <taxon>Erysipelotrichales</taxon>
        <taxon>Turicibacteraceae</taxon>
        <taxon>Turicibacter</taxon>
    </lineage>
</organism>
<dbReference type="AlphaFoldDB" id="A0A9Q9FGM6"/>
<dbReference type="RefSeq" id="WP_201023073.1">
    <property type="nucleotide sequence ID" value="NZ_CP071249.1"/>
</dbReference>
<reference evidence="2 3" key="1">
    <citation type="submission" date="2021-03" db="EMBL/GenBank/DDBJ databases">
        <title>Comparative Genomics and Metabolomics in the genus Turicibacter.</title>
        <authorList>
            <person name="Maki J."/>
            <person name="Looft T."/>
        </authorList>
    </citation>
    <scope>NUCLEOTIDE SEQUENCE</scope>
    <source>
        <strain evidence="2">ISU324</strain>
        <strain evidence="1 3">MMM721</strain>
    </source>
</reference>
<evidence type="ECO:0000313" key="4">
    <source>
        <dbReference type="Proteomes" id="UP001058072"/>
    </source>
</evidence>
<keyword evidence="3" id="KW-1185">Reference proteome</keyword>
<evidence type="ECO:0000313" key="2">
    <source>
        <dbReference type="EMBL" id="UUF08440.1"/>
    </source>
</evidence>
<dbReference type="Proteomes" id="UP001058016">
    <property type="component" value="Chromosome"/>
</dbReference>
<sequence length="58" mass="6692">MKYINFIATYSCTDYRGNLKKDAAEAKDLKFFSLDDLQENINPPEVVIIKAFLESDLM</sequence>
<name>A0A9Q9FGM6_9FIRM</name>
<evidence type="ECO:0000313" key="1">
    <source>
        <dbReference type="EMBL" id="UUF04898.1"/>
    </source>
</evidence>
<dbReference type="Proteomes" id="UP001058072">
    <property type="component" value="Chromosome"/>
</dbReference>
<accession>A0A9Q9FGM6</accession>
<dbReference type="EMBL" id="CP071249">
    <property type="protein sequence ID" value="UUF04898.1"/>
    <property type="molecule type" value="Genomic_DNA"/>
</dbReference>
<gene>
    <name evidence="1" type="ORF">J0J69_06965</name>
    <name evidence="2" type="ORF">J0J70_12875</name>
</gene>
<protein>
    <submittedName>
        <fullName evidence="2">Uncharacterized protein</fullName>
    </submittedName>
</protein>
<dbReference type="EMBL" id="CP071250">
    <property type="protein sequence ID" value="UUF08440.1"/>
    <property type="molecule type" value="Genomic_DNA"/>
</dbReference>